<dbReference type="Proteomes" id="UP001244011">
    <property type="component" value="Unassembled WGS sequence"/>
</dbReference>
<dbReference type="EMBL" id="MU839037">
    <property type="protein sequence ID" value="KAK1762461.1"/>
    <property type="molecule type" value="Genomic_DNA"/>
</dbReference>
<dbReference type="AlphaFoldDB" id="A0AAJ0FBH1"/>
<keyword evidence="4" id="KW-1185">Reference proteome</keyword>
<dbReference type="RefSeq" id="XP_060278674.1">
    <property type="nucleotide sequence ID" value="XM_060429249.1"/>
</dbReference>
<feature type="region of interest" description="Disordered" evidence="1">
    <location>
        <begin position="1"/>
        <end position="23"/>
    </location>
</feature>
<reference evidence="3" key="1">
    <citation type="submission" date="2023-06" db="EMBL/GenBank/DDBJ databases">
        <title>Genome-scale phylogeny and comparative genomics of the fungal order Sordariales.</title>
        <authorList>
            <consortium name="Lawrence Berkeley National Laboratory"/>
            <person name="Hensen N."/>
            <person name="Bonometti L."/>
            <person name="Westerberg I."/>
            <person name="Brannstrom I.O."/>
            <person name="Guillou S."/>
            <person name="Cros-Aarteil S."/>
            <person name="Calhoun S."/>
            <person name="Haridas S."/>
            <person name="Kuo A."/>
            <person name="Mondo S."/>
            <person name="Pangilinan J."/>
            <person name="Riley R."/>
            <person name="Labutti K."/>
            <person name="Andreopoulos B."/>
            <person name="Lipzen A."/>
            <person name="Chen C."/>
            <person name="Yanf M."/>
            <person name="Daum C."/>
            <person name="Ng V."/>
            <person name="Clum A."/>
            <person name="Steindorff A."/>
            <person name="Ohm R."/>
            <person name="Martin F."/>
            <person name="Silar P."/>
            <person name="Natvig D."/>
            <person name="Lalanne C."/>
            <person name="Gautier V."/>
            <person name="Ament-Velasquez S.L."/>
            <person name="Kruys A."/>
            <person name="Hutchinson M.I."/>
            <person name="Powell A.J."/>
            <person name="Barry K."/>
            <person name="Miller A.N."/>
            <person name="Grigoriev I.V."/>
            <person name="Debuchy R."/>
            <person name="Gladieux P."/>
            <person name="Thoren M.H."/>
            <person name="Johannesson H."/>
        </authorList>
    </citation>
    <scope>NUCLEOTIDE SEQUENCE</scope>
    <source>
        <strain evidence="3">8032-3</strain>
    </source>
</reference>
<evidence type="ECO:0000313" key="3">
    <source>
        <dbReference type="EMBL" id="KAK1762461.1"/>
    </source>
</evidence>
<evidence type="ECO:0000256" key="2">
    <source>
        <dbReference type="SAM" id="Phobius"/>
    </source>
</evidence>
<proteinExistence type="predicted"/>
<dbReference type="GeneID" id="85312436"/>
<protein>
    <submittedName>
        <fullName evidence="3">Uncharacterized protein</fullName>
    </submittedName>
</protein>
<name>A0AAJ0FBH1_9PEZI</name>
<gene>
    <name evidence="3" type="ORF">QBC33DRAFT_551925</name>
</gene>
<keyword evidence="2" id="KW-0472">Membrane</keyword>
<sequence>MPRLDEPEGFPFIGDSNLEGAGNNPMMVHEGYDKLRQSLRLAPQGSMWFCAEMTINHFDMLILTAVLMFEVAWAGTRATTRRRPATI</sequence>
<keyword evidence="2" id="KW-1133">Transmembrane helix</keyword>
<feature type="transmembrane region" description="Helical" evidence="2">
    <location>
        <begin position="55"/>
        <end position="74"/>
    </location>
</feature>
<evidence type="ECO:0000313" key="4">
    <source>
        <dbReference type="Proteomes" id="UP001244011"/>
    </source>
</evidence>
<organism evidence="3 4">
    <name type="scientific">Phialemonium atrogriseum</name>
    <dbReference type="NCBI Taxonomy" id="1093897"/>
    <lineage>
        <taxon>Eukaryota</taxon>
        <taxon>Fungi</taxon>
        <taxon>Dikarya</taxon>
        <taxon>Ascomycota</taxon>
        <taxon>Pezizomycotina</taxon>
        <taxon>Sordariomycetes</taxon>
        <taxon>Sordariomycetidae</taxon>
        <taxon>Cephalothecales</taxon>
        <taxon>Cephalothecaceae</taxon>
        <taxon>Phialemonium</taxon>
    </lineage>
</organism>
<accession>A0AAJ0FBH1</accession>
<evidence type="ECO:0000256" key="1">
    <source>
        <dbReference type="SAM" id="MobiDB-lite"/>
    </source>
</evidence>
<keyword evidence="2" id="KW-0812">Transmembrane</keyword>
<comment type="caution">
    <text evidence="3">The sequence shown here is derived from an EMBL/GenBank/DDBJ whole genome shotgun (WGS) entry which is preliminary data.</text>
</comment>